<dbReference type="GO" id="GO:0071973">
    <property type="term" value="P:bacterial-type flagellum-dependent cell motility"/>
    <property type="evidence" value="ECO:0007669"/>
    <property type="project" value="TreeGrafter"/>
</dbReference>
<evidence type="ECO:0000313" key="9">
    <source>
        <dbReference type="Proteomes" id="UP000076848"/>
    </source>
</evidence>
<dbReference type="RefSeq" id="WP_066129520.1">
    <property type="nucleotide sequence ID" value="NZ_FKIF01000007.1"/>
</dbReference>
<evidence type="ECO:0000256" key="4">
    <source>
        <dbReference type="ARBA" id="ARBA00023143"/>
    </source>
</evidence>
<dbReference type="Proteomes" id="UP000076848">
    <property type="component" value="Unassembled WGS sequence"/>
</dbReference>
<gene>
    <name evidence="8" type="primary">fliD</name>
    <name evidence="8" type="ORF">SAMEA3906486_03407</name>
</gene>
<evidence type="ECO:0000259" key="7">
    <source>
        <dbReference type="Pfam" id="PF07195"/>
    </source>
</evidence>
<dbReference type="PANTHER" id="PTHR30288">
    <property type="entry name" value="FLAGELLAR CAP/ASSEMBLY PROTEIN FLID"/>
    <property type="match status" value="1"/>
</dbReference>
<dbReference type="GO" id="GO:0007155">
    <property type="term" value="P:cell adhesion"/>
    <property type="evidence" value="ECO:0007669"/>
    <property type="project" value="InterPro"/>
</dbReference>
<dbReference type="GO" id="GO:0009424">
    <property type="term" value="C:bacterial-type flagellum hook"/>
    <property type="evidence" value="ECO:0007669"/>
    <property type="project" value="UniProtKB-UniRule"/>
</dbReference>
<evidence type="ECO:0000313" key="8">
    <source>
        <dbReference type="EMBL" id="SAI71203.1"/>
    </source>
</evidence>
<dbReference type="AlphaFoldDB" id="A0A157SM07"/>
<evidence type="ECO:0000256" key="2">
    <source>
        <dbReference type="ARBA" id="ARBA00011255"/>
    </source>
</evidence>
<dbReference type="STRING" id="288768.SAMEA3906486_03407"/>
<comment type="function">
    <text evidence="5">Required for morphogenesis and for the elongation of the flagellar filament by facilitating polymerization of the flagellin monomers at the tip of growing filament. Forms a capping structure, which prevents flagellin subunits (transported through the central channel of the flagellum) from leaking out without polymerization at the distal end.</text>
</comment>
<keyword evidence="5" id="KW-0964">Secreted</keyword>
<dbReference type="InterPro" id="IPR003481">
    <property type="entry name" value="FliD_N"/>
</dbReference>
<dbReference type="InterPro" id="IPR040026">
    <property type="entry name" value="FliD"/>
</dbReference>
<keyword evidence="9" id="KW-1185">Reference proteome</keyword>
<dbReference type="Pfam" id="PF02465">
    <property type="entry name" value="FliD_N"/>
    <property type="match status" value="1"/>
</dbReference>
<dbReference type="PANTHER" id="PTHR30288:SF0">
    <property type="entry name" value="FLAGELLAR HOOK-ASSOCIATED PROTEIN 2"/>
    <property type="match status" value="1"/>
</dbReference>
<comment type="subcellular location">
    <subcellularLocation>
        <location evidence="5">Secreted</location>
    </subcellularLocation>
    <subcellularLocation>
        <location evidence="5">Bacterial flagellum</location>
    </subcellularLocation>
</comment>
<dbReference type="Pfam" id="PF07195">
    <property type="entry name" value="FliD_C"/>
    <property type="match status" value="1"/>
</dbReference>
<dbReference type="InterPro" id="IPR010809">
    <property type="entry name" value="FliD_C"/>
</dbReference>
<evidence type="ECO:0000256" key="5">
    <source>
        <dbReference type="RuleBase" id="RU362066"/>
    </source>
</evidence>
<dbReference type="OrthoDB" id="5980200at2"/>
<reference evidence="8 9" key="1">
    <citation type="submission" date="2016-04" db="EMBL/GenBank/DDBJ databases">
        <authorList>
            <consortium name="Pathogen Informatics"/>
        </authorList>
    </citation>
    <scope>NUCLEOTIDE SEQUENCE [LARGE SCALE GENOMIC DNA]</scope>
    <source>
        <strain evidence="8 9">H050680373</strain>
    </source>
</reference>
<proteinExistence type="inferred from homology"/>
<evidence type="ECO:0000259" key="6">
    <source>
        <dbReference type="Pfam" id="PF02465"/>
    </source>
</evidence>
<dbReference type="GO" id="GO:0005576">
    <property type="term" value="C:extracellular region"/>
    <property type="evidence" value="ECO:0007669"/>
    <property type="project" value="UniProtKB-SubCell"/>
</dbReference>
<keyword evidence="8" id="KW-0969">Cilium</keyword>
<name>A0A157SM07_9BORD</name>
<feature type="domain" description="Flagellar hook-associated protein 2 C-terminal" evidence="7">
    <location>
        <begin position="219"/>
        <end position="446"/>
    </location>
</feature>
<organism evidence="8 9">
    <name type="scientific">Bordetella ansorpii</name>
    <dbReference type="NCBI Taxonomy" id="288768"/>
    <lineage>
        <taxon>Bacteria</taxon>
        <taxon>Pseudomonadati</taxon>
        <taxon>Pseudomonadota</taxon>
        <taxon>Betaproteobacteria</taxon>
        <taxon>Burkholderiales</taxon>
        <taxon>Alcaligenaceae</taxon>
        <taxon>Bordetella</taxon>
    </lineage>
</organism>
<comment type="subunit">
    <text evidence="2 5">Homopentamer.</text>
</comment>
<dbReference type="EMBL" id="FKIF01000007">
    <property type="protein sequence ID" value="SAI71203.1"/>
    <property type="molecule type" value="Genomic_DNA"/>
</dbReference>
<feature type="domain" description="Flagellar hook-associated protein 2 N-terminal" evidence="6">
    <location>
        <begin position="12"/>
        <end position="106"/>
    </location>
</feature>
<feature type="coiled-coil region" evidence="5">
    <location>
        <begin position="402"/>
        <end position="429"/>
    </location>
</feature>
<evidence type="ECO:0000256" key="3">
    <source>
        <dbReference type="ARBA" id="ARBA00023054"/>
    </source>
</evidence>
<dbReference type="GO" id="GO:0009421">
    <property type="term" value="C:bacterial-type flagellum filament cap"/>
    <property type="evidence" value="ECO:0007669"/>
    <property type="project" value="InterPro"/>
</dbReference>
<keyword evidence="4 5" id="KW-0975">Bacterial flagellum</keyword>
<keyword evidence="8" id="KW-0966">Cell projection</keyword>
<keyword evidence="8" id="KW-0282">Flagellum</keyword>
<accession>A0A157SM07</accession>
<keyword evidence="3 5" id="KW-0175">Coiled coil</keyword>
<protein>
    <recommendedName>
        <fullName evidence="5">Flagellar hook-associated protein 2</fullName>
        <shortName evidence="5">HAP2</shortName>
    </recommendedName>
    <alternativeName>
        <fullName evidence="5">Flagellar cap protein</fullName>
    </alternativeName>
</protein>
<comment type="similarity">
    <text evidence="1 5">Belongs to the FliD family.</text>
</comment>
<evidence type="ECO:0000256" key="1">
    <source>
        <dbReference type="ARBA" id="ARBA00009764"/>
    </source>
</evidence>
<sequence>MATITSLGAGTSLELETIITQLQEANQTTLDAITSRQESYEVKISSFSQITSSVQSLLDAAKALGKSDTLNAVKSAITGDSITVTTTTGATPGQYSLQVDAVATAQRLQSASPTNATAKHGTSATLEIELQDGTKTSISVTDTSLQGVAKAINANDAAGVHATIINDGNGGSYLSLTSKKTGEANAVSKISVSGNDGNLGSLLNFDAANAGGGLTETKATDALLTVNGIQVKSATNSVSDAVSGVTFQIAPDAEVGDTAIATITSDPQAIKDAVTKFVTAYNSLQTTLYNLTAFDVAAEQQSPLTGDSTVRNIQSSLASALQVVSGEGTLQTLGALGINSNPDKVAGVAGTLSVDATKLADALANNPADVERVLAGTKGLVASVTKATDSILGTGGSIKNRQNGLQETVDALKEQHDNTETRLNSELDTMRAQFVQLSVLVAQMNSTSSYLTQQFAALSSSTK</sequence>